<comment type="caution">
    <text evidence="1">The sequence shown here is derived from an EMBL/GenBank/DDBJ whole genome shotgun (WGS) entry which is preliminary data.</text>
</comment>
<sequence>MGRFLYSTQAELPPPAQAKKPITLDVLECILSSSEVQGCPHIYAALCISYASLLRLSQFTVEGWPFDPTTQLTCGAVQFLPDLETASQVVITPPPFCSRHRVSIHLASADGFPTCPVSALKLLFTESPRSPDAPLFENADGSALSRQTFISTVGRALLASGLDPTLFGRCPRRGALLSARAVGLDTDSLSTLVGLDFDSGPLYHSVEAPVCEVHVPLELYQRATARST</sequence>
<name>A0ABR3J9W8_9AGAR</name>
<dbReference type="InterPro" id="IPR011010">
    <property type="entry name" value="DNA_brk_join_enz"/>
</dbReference>
<evidence type="ECO:0000313" key="1">
    <source>
        <dbReference type="EMBL" id="KAL0952253.1"/>
    </source>
</evidence>
<dbReference type="Proteomes" id="UP001556367">
    <property type="component" value="Unassembled WGS sequence"/>
</dbReference>
<organism evidence="1 2">
    <name type="scientific">Hohenbuehelia grisea</name>
    <dbReference type="NCBI Taxonomy" id="104357"/>
    <lineage>
        <taxon>Eukaryota</taxon>
        <taxon>Fungi</taxon>
        <taxon>Dikarya</taxon>
        <taxon>Basidiomycota</taxon>
        <taxon>Agaricomycotina</taxon>
        <taxon>Agaricomycetes</taxon>
        <taxon>Agaricomycetidae</taxon>
        <taxon>Agaricales</taxon>
        <taxon>Pleurotineae</taxon>
        <taxon>Pleurotaceae</taxon>
        <taxon>Hohenbuehelia</taxon>
    </lineage>
</organism>
<dbReference type="SUPFAM" id="SSF56349">
    <property type="entry name" value="DNA breaking-rejoining enzymes"/>
    <property type="match status" value="1"/>
</dbReference>
<keyword evidence="2" id="KW-1185">Reference proteome</keyword>
<reference evidence="2" key="1">
    <citation type="submission" date="2024-06" db="EMBL/GenBank/DDBJ databases">
        <title>Multi-omics analyses provide insights into the biosynthesis of the anticancer antibiotic pleurotin in Hohenbuehelia grisea.</title>
        <authorList>
            <person name="Weaver J.A."/>
            <person name="Alberti F."/>
        </authorList>
    </citation>
    <scope>NUCLEOTIDE SEQUENCE [LARGE SCALE GENOMIC DNA]</scope>
    <source>
        <strain evidence="2">T-177</strain>
    </source>
</reference>
<evidence type="ECO:0000313" key="2">
    <source>
        <dbReference type="Proteomes" id="UP001556367"/>
    </source>
</evidence>
<proteinExistence type="predicted"/>
<gene>
    <name evidence="1" type="ORF">HGRIS_006543</name>
</gene>
<dbReference type="EMBL" id="JASNQZ010000010">
    <property type="protein sequence ID" value="KAL0952253.1"/>
    <property type="molecule type" value="Genomic_DNA"/>
</dbReference>
<protein>
    <submittedName>
        <fullName evidence="1">Uncharacterized protein</fullName>
    </submittedName>
</protein>
<accession>A0ABR3J9W8</accession>